<feature type="domain" description="Radical SAM core" evidence="11">
    <location>
        <begin position="132"/>
        <end position="362"/>
    </location>
</feature>
<evidence type="ECO:0000256" key="1">
    <source>
        <dbReference type="ARBA" id="ARBA00022485"/>
    </source>
</evidence>
<comment type="caution">
    <text evidence="12">The sequence shown here is derived from an EMBL/GenBank/DDBJ whole genome shotgun (WGS) entry which is preliminary data.</text>
</comment>
<keyword evidence="2 8" id="KW-0963">Cytoplasm</keyword>
<dbReference type="Proteomes" id="UP000184233">
    <property type="component" value="Unassembled WGS sequence"/>
</dbReference>
<dbReference type="SFLD" id="SFLDG01061">
    <property type="entry name" value="methylthiotransferase"/>
    <property type="match status" value="1"/>
</dbReference>
<dbReference type="InterPro" id="IPR013848">
    <property type="entry name" value="Methylthiotransferase_N"/>
</dbReference>
<dbReference type="PROSITE" id="PS50926">
    <property type="entry name" value="TRAM"/>
    <property type="match status" value="1"/>
</dbReference>
<dbReference type="InterPro" id="IPR012340">
    <property type="entry name" value="NA-bd_OB-fold"/>
</dbReference>
<dbReference type="GO" id="GO:0005829">
    <property type="term" value="C:cytosol"/>
    <property type="evidence" value="ECO:0007669"/>
    <property type="project" value="TreeGrafter"/>
</dbReference>
<dbReference type="Pfam" id="PF00919">
    <property type="entry name" value="UPF0004"/>
    <property type="match status" value="1"/>
</dbReference>
<keyword evidence="6 8" id="KW-0408">Iron</keyword>
<dbReference type="InterPro" id="IPR023404">
    <property type="entry name" value="rSAM_horseshoe"/>
</dbReference>
<feature type="binding site" evidence="8">
    <location>
        <position position="153"/>
    </location>
    <ligand>
        <name>[4Fe-4S] cluster</name>
        <dbReference type="ChEBI" id="CHEBI:49883"/>
        <label>2</label>
        <note>4Fe-4S-S-AdoMet</note>
    </ligand>
</feature>
<dbReference type="InterPro" id="IPR058240">
    <property type="entry name" value="rSAM_sf"/>
</dbReference>
<feature type="binding site" evidence="8">
    <location>
        <position position="85"/>
    </location>
    <ligand>
        <name>[4Fe-4S] cluster</name>
        <dbReference type="ChEBI" id="CHEBI:49883"/>
        <label>1</label>
    </ligand>
</feature>
<keyword evidence="5 8" id="KW-0479">Metal-binding</keyword>
<dbReference type="Pfam" id="PF18693">
    <property type="entry name" value="TRAM_2"/>
    <property type="match status" value="1"/>
</dbReference>
<organism evidence="12 13">
    <name type="scientific">Candidatus Kapaibacterium thiocyanatum</name>
    <dbReference type="NCBI Taxonomy" id="1895771"/>
    <lineage>
        <taxon>Bacteria</taxon>
        <taxon>Pseudomonadati</taxon>
        <taxon>Candidatus Kapaibacteriota</taxon>
        <taxon>Candidatus Kapaibacteriia</taxon>
        <taxon>Candidatus Kapaibacteriales</taxon>
        <taxon>Candidatus Kapaibacteriaceae</taxon>
        <taxon>Candidatus Kapaibacterium</taxon>
    </lineage>
</organism>
<dbReference type="InterPro" id="IPR005839">
    <property type="entry name" value="Methylthiotransferase"/>
</dbReference>
<dbReference type="InterPro" id="IPR038135">
    <property type="entry name" value="Methylthiotransferase_N_sf"/>
</dbReference>
<reference evidence="12 13" key="1">
    <citation type="submission" date="2016-09" db="EMBL/GenBank/DDBJ databases">
        <title>Genome-resolved meta-omics ties microbial dynamics to process performance in biotechnology for thiocyanate degradation.</title>
        <authorList>
            <person name="Kantor R.S."/>
            <person name="Huddy R.J."/>
            <person name="Iyer R."/>
            <person name="Thomas B.C."/>
            <person name="Brown C.T."/>
            <person name="Anantharaman K."/>
            <person name="Tringe S."/>
            <person name="Hettich R.L."/>
            <person name="Harrison S.T."/>
            <person name="Banfield J.F."/>
        </authorList>
    </citation>
    <scope>NUCLEOTIDE SEQUENCE [LARGE SCALE GENOMIC DNA]</scope>
    <source>
        <strain evidence="12">59-99</strain>
    </source>
</reference>
<dbReference type="InterPro" id="IPR002792">
    <property type="entry name" value="TRAM_dom"/>
</dbReference>
<dbReference type="InterPro" id="IPR007197">
    <property type="entry name" value="rSAM"/>
</dbReference>
<dbReference type="SMART" id="SM00729">
    <property type="entry name" value="Elp3"/>
    <property type="match status" value="1"/>
</dbReference>
<comment type="subcellular location">
    <subcellularLocation>
        <location evidence="8">Cytoplasm</location>
    </subcellularLocation>
</comment>
<protein>
    <recommendedName>
        <fullName evidence="8">Ribosomal protein uS12 methylthiotransferase RimO</fullName>
        <shortName evidence="8">uS12 MTTase</shortName>
        <shortName evidence="8">uS12 methylthiotransferase</shortName>
        <ecNumber evidence="8">2.8.4.4</ecNumber>
    </recommendedName>
    <alternativeName>
        <fullName evidence="8">Ribosomal protein uS12 (aspartate-C(3))-methylthiotransferase</fullName>
    </alternativeName>
    <alternativeName>
        <fullName evidence="8">Ribosome maturation factor RimO</fullName>
    </alternativeName>
</protein>
<dbReference type="GO" id="GO:0046872">
    <property type="term" value="F:metal ion binding"/>
    <property type="evidence" value="ECO:0007669"/>
    <property type="project" value="UniProtKB-KW"/>
</dbReference>
<evidence type="ECO:0000256" key="2">
    <source>
        <dbReference type="ARBA" id="ARBA00022490"/>
    </source>
</evidence>
<evidence type="ECO:0000313" key="13">
    <source>
        <dbReference type="Proteomes" id="UP000184233"/>
    </source>
</evidence>
<evidence type="ECO:0000256" key="5">
    <source>
        <dbReference type="ARBA" id="ARBA00022723"/>
    </source>
</evidence>
<evidence type="ECO:0000256" key="7">
    <source>
        <dbReference type="ARBA" id="ARBA00023014"/>
    </source>
</evidence>
<keyword evidence="12" id="KW-0687">Ribonucleoprotein</keyword>
<feature type="binding site" evidence="8">
    <location>
        <position position="15"/>
    </location>
    <ligand>
        <name>[4Fe-4S] cluster</name>
        <dbReference type="ChEBI" id="CHEBI:49883"/>
        <label>1</label>
    </ligand>
</feature>
<name>A0A1M3L1H7_9BACT</name>
<accession>A0A1M3L1H7</accession>
<gene>
    <name evidence="8" type="primary">rimO</name>
    <name evidence="12" type="ORF">BGO89_00175</name>
</gene>
<feature type="domain" description="TRAM" evidence="9">
    <location>
        <begin position="365"/>
        <end position="431"/>
    </location>
</feature>
<dbReference type="PROSITE" id="PS01278">
    <property type="entry name" value="MTTASE_RADICAL"/>
    <property type="match status" value="1"/>
</dbReference>
<dbReference type="SFLD" id="SFLDG01082">
    <property type="entry name" value="B12-binding_domain_containing"/>
    <property type="match status" value="1"/>
</dbReference>
<keyword evidence="1 8" id="KW-0004">4Fe-4S</keyword>
<keyword evidence="12" id="KW-0689">Ribosomal protein</keyword>
<dbReference type="STRING" id="1895771.BGO89_00175"/>
<dbReference type="NCBIfam" id="TIGR01125">
    <property type="entry name" value="30S ribosomal protein S12 methylthiotransferase RimO"/>
    <property type="match status" value="1"/>
</dbReference>
<dbReference type="NCBIfam" id="TIGR00089">
    <property type="entry name" value="MiaB/RimO family radical SAM methylthiotransferase"/>
    <property type="match status" value="1"/>
</dbReference>
<dbReference type="EMBL" id="MKVH01000017">
    <property type="protein sequence ID" value="OJX58661.1"/>
    <property type="molecule type" value="Genomic_DNA"/>
</dbReference>
<dbReference type="AlphaFoldDB" id="A0A1M3L1H7"/>
<dbReference type="PROSITE" id="PS51449">
    <property type="entry name" value="MTTASE_N"/>
    <property type="match status" value="1"/>
</dbReference>
<dbReference type="GO" id="GO:0051539">
    <property type="term" value="F:4 iron, 4 sulfur cluster binding"/>
    <property type="evidence" value="ECO:0007669"/>
    <property type="project" value="UniProtKB-UniRule"/>
</dbReference>
<feature type="binding site" evidence="8">
    <location>
        <position position="51"/>
    </location>
    <ligand>
        <name>[4Fe-4S] cluster</name>
        <dbReference type="ChEBI" id="CHEBI:49883"/>
        <label>1</label>
    </ligand>
</feature>
<keyword evidence="4 8" id="KW-0949">S-adenosyl-L-methionine</keyword>
<evidence type="ECO:0000256" key="3">
    <source>
        <dbReference type="ARBA" id="ARBA00022679"/>
    </source>
</evidence>
<dbReference type="SUPFAM" id="SSF102114">
    <property type="entry name" value="Radical SAM enzymes"/>
    <property type="match status" value="1"/>
</dbReference>
<comment type="catalytic activity">
    <reaction evidence="8">
        <text>L-aspartate(89)-[ribosomal protein uS12]-hydrogen + (sulfur carrier)-SH + AH2 + 2 S-adenosyl-L-methionine = 3-methylsulfanyl-L-aspartate(89)-[ribosomal protein uS12]-hydrogen + (sulfur carrier)-H + 5'-deoxyadenosine + L-methionine + A + S-adenosyl-L-homocysteine + 2 H(+)</text>
        <dbReference type="Rhea" id="RHEA:37087"/>
        <dbReference type="Rhea" id="RHEA-COMP:10460"/>
        <dbReference type="Rhea" id="RHEA-COMP:10461"/>
        <dbReference type="Rhea" id="RHEA-COMP:14737"/>
        <dbReference type="Rhea" id="RHEA-COMP:14739"/>
        <dbReference type="ChEBI" id="CHEBI:13193"/>
        <dbReference type="ChEBI" id="CHEBI:15378"/>
        <dbReference type="ChEBI" id="CHEBI:17319"/>
        <dbReference type="ChEBI" id="CHEBI:17499"/>
        <dbReference type="ChEBI" id="CHEBI:29917"/>
        <dbReference type="ChEBI" id="CHEBI:29961"/>
        <dbReference type="ChEBI" id="CHEBI:57844"/>
        <dbReference type="ChEBI" id="CHEBI:57856"/>
        <dbReference type="ChEBI" id="CHEBI:59789"/>
        <dbReference type="ChEBI" id="CHEBI:64428"/>
        <dbReference type="ChEBI" id="CHEBI:73599"/>
        <dbReference type="EC" id="2.8.4.4"/>
    </reaction>
</comment>
<evidence type="ECO:0000259" key="11">
    <source>
        <dbReference type="PROSITE" id="PS51918"/>
    </source>
</evidence>
<proteinExistence type="inferred from homology"/>
<dbReference type="SFLD" id="SFLDF00274">
    <property type="entry name" value="ribosomal_protein_S12_methylth"/>
    <property type="match status" value="1"/>
</dbReference>
<evidence type="ECO:0000256" key="8">
    <source>
        <dbReference type="HAMAP-Rule" id="MF_01865"/>
    </source>
</evidence>
<dbReference type="Pfam" id="PF04055">
    <property type="entry name" value="Radical_SAM"/>
    <property type="match status" value="1"/>
</dbReference>
<evidence type="ECO:0000256" key="6">
    <source>
        <dbReference type="ARBA" id="ARBA00023004"/>
    </source>
</evidence>
<evidence type="ECO:0000259" key="9">
    <source>
        <dbReference type="PROSITE" id="PS50926"/>
    </source>
</evidence>
<dbReference type="PROSITE" id="PS51918">
    <property type="entry name" value="RADICAL_SAM"/>
    <property type="match status" value="1"/>
</dbReference>
<dbReference type="Gene3D" id="2.40.50.140">
    <property type="entry name" value="Nucleic acid-binding proteins"/>
    <property type="match status" value="1"/>
</dbReference>
<dbReference type="HAMAP" id="MF_01865">
    <property type="entry name" value="MTTase_RimO"/>
    <property type="match status" value="1"/>
</dbReference>
<dbReference type="GO" id="GO:0035599">
    <property type="term" value="F:aspartic acid methylthiotransferase activity"/>
    <property type="evidence" value="ECO:0007669"/>
    <property type="project" value="TreeGrafter"/>
</dbReference>
<feature type="binding site" evidence="8">
    <location>
        <position position="150"/>
    </location>
    <ligand>
        <name>[4Fe-4S] cluster</name>
        <dbReference type="ChEBI" id="CHEBI:49883"/>
        <label>2</label>
        <note>4Fe-4S-S-AdoMet</note>
    </ligand>
</feature>
<dbReference type="FunFam" id="3.80.30.20:FF:000001">
    <property type="entry name" value="tRNA-2-methylthio-N(6)-dimethylallyladenosine synthase 2"/>
    <property type="match status" value="1"/>
</dbReference>
<dbReference type="PANTHER" id="PTHR43837">
    <property type="entry name" value="RIBOSOMAL PROTEIN S12 METHYLTHIOTRANSFERASE RIMO"/>
    <property type="match status" value="1"/>
</dbReference>
<dbReference type="InterPro" id="IPR005840">
    <property type="entry name" value="Ribosomal_uS12_MeSTrfase_RimO"/>
</dbReference>
<comment type="function">
    <text evidence="8">Catalyzes the methylthiolation of an aspartic acid residue of ribosomal protein uS12.</text>
</comment>
<dbReference type="GO" id="GO:0006400">
    <property type="term" value="P:tRNA modification"/>
    <property type="evidence" value="ECO:0007669"/>
    <property type="project" value="InterPro"/>
</dbReference>
<feature type="binding site" evidence="8">
    <location>
        <position position="146"/>
    </location>
    <ligand>
        <name>[4Fe-4S] cluster</name>
        <dbReference type="ChEBI" id="CHEBI:49883"/>
        <label>2</label>
        <note>4Fe-4S-S-AdoMet</note>
    </ligand>
</feature>
<keyword evidence="3 8" id="KW-0808">Transferase</keyword>
<dbReference type="Gene3D" id="3.80.30.20">
    <property type="entry name" value="tm_1862 like domain"/>
    <property type="match status" value="1"/>
</dbReference>
<evidence type="ECO:0000256" key="4">
    <source>
        <dbReference type="ARBA" id="ARBA00022691"/>
    </source>
</evidence>
<evidence type="ECO:0000259" key="10">
    <source>
        <dbReference type="PROSITE" id="PS51449"/>
    </source>
</evidence>
<comment type="similarity">
    <text evidence="8">Belongs to the methylthiotransferase family. RimO subfamily.</text>
</comment>
<dbReference type="Gene3D" id="3.40.50.12160">
    <property type="entry name" value="Methylthiotransferase, N-terminal domain"/>
    <property type="match status" value="1"/>
</dbReference>
<dbReference type="InterPro" id="IPR006638">
    <property type="entry name" value="Elp3/MiaA/NifB-like_rSAM"/>
</dbReference>
<dbReference type="PANTHER" id="PTHR43837:SF1">
    <property type="entry name" value="RIBOSOMAL PROTEIN US12 METHYLTHIOTRANSFERASE RIMO"/>
    <property type="match status" value="1"/>
</dbReference>
<comment type="cofactor">
    <cofactor evidence="8">
        <name>[4Fe-4S] cluster</name>
        <dbReference type="ChEBI" id="CHEBI:49883"/>
    </cofactor>
    <text evidence="8">Binds 2 [4Fe-4S] clusters. One cluster is coordinated with 3 cysteines and an exchangeable S-adenosyl-L-methionine.</text>
</comment>
<evidence type="ECO:0000313" key="12">
    <source>
        <dbReference type="EMBL" id="OJX58661.1"/>
    </source>
</evidence>
<keyword evidence="7 8" id="KW-0411">Iron-sulfur</keyword>
<dbReference type="SFLD" id="SFLDS00029">
    <property type="entry name" value="Radical_SAM"/>
    <property type="match status" value="1"/>
</dbReference>
<dbReference type="GO" id="GO:0103039">
    <property type="term" value="F:protein methylthiotransferase activity"/>
    <property type="evidence" value="ECO:0007669"/>
    <property type="project" value="UniProtKB-EC"/>
</dbReference>
<dbReference type="EC" id="2.8.4.4" evidence="8"/>
<dbReference type="GO" id="GO:0005840">
    <property type="term" value="C:ribosome"/>
    <property type="evidence" value="ECO:0007669"/>
    <property type="project" value="UniProtKB-KW"/>
</dbReference>
<feature type="domain" description="MTTase N-terminal" evidence="10">
    <location>
        <begin position="6"/>
        <end position="122"/>
    </location>
</feature>
<sequence>MAEQPRRVHIITLGCSKNTVDSETLAGHLRANHLELASSVDDADTLVINTCGFIDAAKEESVNTILEAGKLKSEGRLQTLIVAGCLSERYGDELRREMPEVDHFFGTEAYEPIIKAISPDLKYSLLGERVLSTPQHFAYMKISEGCDNPCSFCAIPVMRGNHRSTPVEALVKQAQGLVAQGVKELVLVAQDLTYYGLDIYGGRKLADLLTALADDSGAEWIRCMYAYPAKFPLDILPVIRDKRNICSYLDMPLQHASSNVLKNMRRGITRRATEELLDRIRQEIPDITLRSTFIVGYPSETEADFDELMDFIAEQRLDRVGVFTYSQEDDTYAYILGDPIPSEVKEERQQRIMELQRDISLEKNTEKIGSIVRVLVEEEVNGEYRCRSEADAPEVDNEVYVRSDRPLTPGSFVDVEIEDAVEFDLFGTAIAR</sequence>
<dbReference type="InterPro" id="IPR020612">
    <property type="entry name" value="Methylthiotransferase_CS"/>
</dbReference>